<dbReference type="Pfam" id="PF13532">
    <property type="entry name" value="2OG-FeII_Oxy_2"/>
    <property type="match status" value="1"/>
</dbReference>
<keyword evidence="7" id="KW-0408">Iron</keyword>
<evidence type="ECO:0000313" key="10">
    <source>
        <dbReference type="Proteomes" id="UP000095287"/>
    </source>
</evidence>
<keyword evidence="4" id="KW-0479">Metal-binding</keyword>
<dbReference type="InterPro" id="IPR005123">
    <property type="entry name" value="Oxoglu/Fe-dep_dioxygenase_dom"/>
</dbReference>
<proteinExistence type="inferred from homology"/>
<evidence type="ECO:0000256" key="8">
    <source>
        <dbReference type="ARBA" id="ARBA00023242"/>
    </source>
</evidence>
<evidence type="ECO:0000256" key="1">
    <source>
        <dbReference type="ARBA" id="ARBA00001954"/>
    </source>
</evidence>
<comment type="similarity">
    <text evidence="3">Belongs to the alkB family.</text>
</comment>
<comment type="subcellular location">
    <subcellularLocation>
        <location evidence="2">Nucleus</location>
    </subcellularLocation>
</comment>
<evidence type="ECO:0000256" key="6">
    <source>
        <dbReference type="ARBA" id="ARBA00023002"/>
    </source>
</evidence>
<evidence type="ECO:0000256" key="7">
    <source>
        <dbReference type="ARBA" id="ARBA00023004"/>
    </source>
</evidence>
<dbReference type="AlphaFoldDB" id="A0A1I7Y0J0"/>
<dbReference type="PANTHER" id="PTHR46030">
    <property type="entry name" value="ALPHA-KETOGLUTARATE-DEPENDENT DIOXYGENASE ALKB HOMOLOG 6"/>
    <property type="match status" value="1"/>
</dbReference>
<evidence type="ECO:0000256" key="4">
    <source>
        <dbReference type="ARBA" id="ARBA00022723"/>
    </source>
</evidence>
<dbReference type="PANTHER" id="PTHR46030:SF1">
    <property type="entry name" value="ALPHA-KETOGLUTARATE-DEPENDENT DIOXYGENASE ALKB HOMOLOG 6"/>
    <property type="match status" value="1"/>
</dbReference>
<dbReference type="PROSITE" id="PS51471">
    <property type="entry name" value="FE2OG_OXY"/>
    <property type="match status" value="1"/>
</dbReference>
<evidence type="ECO:0000313" key="11">
    <source>
        <dbReference type="WBParaSite" id="L893_g11402.t1"/>
    </source>
</evidence>
<evidence type="ECO:0000256" key="3">
    <source>
        <dbReference type="ARBA" id="ARBA00007879"/>
    </source>
</evidence>
<organism evidence="10 11">
    <name type="scientific">Steinernema glaseri</name>
    <dbReference type="NCBI Taxonomy" id="37863"/>
    <lineage>
        <taxon>Eukaryota</taxon>
        <taxon>Metazoa</taxon>
        <taxon>Ecdysozoa</taxon>
        <taxon>Nematoda</taxon>
        <taxon>Chromadorea</taxon>
        <taxon>Rhabditida</taxon>
        <taxon>Tylenchina</taxon>
        <taxon>Panagrolaimomorpha</taxon>
        <taxon>Strongyloidoidea</taxon>
        <taxon>Steinernematidae</taxon>
        <taxon>Steinernema</taxon>
    </lineage>
</organism>
<dbReference type="GO" id="GO:0051213">
    <property type="term" value="F:dioxygenase activity"/>
    <property type="evidence" value="ECO:0007669"/>
    <property type="project" value="UniProtKB-KW"/>
</dbReference>
<dbReference type="GO" id="GO:0046872">
    <property type="term" value="F:metal ion binding"/>
    <property type="evidence" value="ECO:0007669"/>
    <property type="project" value="UniProtKB-KW"/>
</dbReference>
<dbReference type="SUPFAM" id="SSF51197">
    <property type="entry name" value="Clavaminate synthase-like"/>
    <property type="match status" value="1"/>
</dbReference>
<name>A0A1I7Y0J0_9BILA</name>
<keyword evidence="8" id="KW-0539">Nucleus</keyword>
<dbReference type="InterPro" id="IPR032862">
    <property type="entry name" value="ALKBH6"/>
</dbReference>
<protein>
    <submittedName>
        <fullName evidence="11">Fe2OG dioxygenase domain-containing protein</fullName>
    </submittedName>
</protein>
<dbReference type="Gene3D" id="2.60.120.590">
    <property type="entry name" value="Alpha-ketoglutarate-dependent dioxygenase AlkB-like"/>
    <property type="match status" value="1"/>
</dbReference>
<evidence type="ECO:0000259" key="9">
    <source>
        <dbReference type="PROSITE" id="PS51471"/>
    </source>
</evidence>
<reference evidence="11" key="1">
    <citation type="submission" date="2016-11" db="UniProtKB">
        <authorList>
            <consortium name="WormBaseParasite"/>
        </authorList>
    </citation>
    <scope>IDENTIFICATION</scope>
</reference>
<feature type="domain" description="Fe2OG dioxygenase" evidence="9">
    <location>
        <begin position="121"/>
        <end position="242"/>
    </location>
</feature>
<keyword evidence="5" id="KW-0223">Dioxygenase</keyword>
<evidence type="ECO:0000256" key="5">
    <source>
        <dbReference type="ARBA" id="ARBA00022964"/>
    </source>
</evidence>
<accession>A0A1I7Y0J0</accession>
<evidence type="ECO:0000256" key="2">
    <source>
        <dbReference type="ARBA" id="ARBA00004123"/>
    </source>
</evidence>
<dbReference type="GO" id="GO:0005634">
    <property type="term" value="C:nucleus"/>
    <property type="evidence" value="ECO:0007669"/>
    <property type="project" value="UniProtKB-SubCell"/>
</dbReference>
<sequence>MRGRFDVCGPKGLNVFDSASTFLMTSTETAKSANEYVVHKAPSVIRYIPNFISEEEEDALLKCVYEAPSPKWDQLLNRRLQNWGGIVNSKGMISDGPLPKWLSDLIDKIVAVPDTFPAGRRPNHVLINEYKPGQGIMPHTDGPAYFPLISTVSLGSDTLLDFYEKANLMENLDLAKRYVGSMFVQRRSLLLLNETVYNDLHHGIRERTSDKIDDSVFNADESTLGQTFERGTRVSLTIRHCPKVAKLSLNNLLLRR</sequence>
<dbReference type="InterPro" id="IPR037151">
    <property type="entry name" value="AlkB-like_sf"/>
</dbReference>
<dbReference type="InterPro" id="IPR027450">
    <property type="entry name" value="AlkB-like"/>
</dbReference>
<keyword evidence="6" id="KW-0560">Oxidoreductase</keyword>
<keyword evidence="10" id="KW-1185">Reference proteome</keyword>
<dbReference type="Proteomes" id="UP000095287">
    <property type="component" value="Unplaced"/>
</dbReference>
<comment type="cofactor">
    <cofactor evidence="1">
        <name>Fe(2+)</name>
        <dbReference type="ChEBI" id="CHEBI:29033"/>
    </cofactor>
</comment>
<dbReference type="WBParaSite" id="L893_g11402.t1">
    <property type="protein sequence ID" value="L893_g11402.t1"/>
    <property type="gene ID" value="L893_g11402"/>
</dbReference>